<sequence>MCVSFQAQSARCTFLNLVKFFTSKKALRILSVRITDYNTLTSGECFLFSVPLLRLFHLAITEPRGEAWEEEEGLMLVFVTASPGIKFIALQMLMKPQNPEAAAGTENRVLSKVQGQMQKIQEAVWLQVARSHQEELTALKRRSEFQHGHALEGEALNTQLIYQGKSV</sequence>
<proteinExistence type="predicted"/>
<evidence type="ECO:0000313" key="2">
    <source>
        <dbReference type="Proteomes" id="UP000190648"/>
    </source>
</evidence>
<accession>A0A1V4KBW1</accession>
<reference evidence="1 2" key="1">
    <citation type="submission" date="2016-02" db="EMBL/GenBank/DDBJ databases">
        <title>Band-tailed pigeon sequencing and assembly.</title>
        <authorList>
            <person name="Soares A.E."/>
            <person name="Novak B.J."/>
            <person name="Rice E.S."/>
            <person name="O'Connell B."/>
            <person name="Chang D."/>
            <person name="Weber S."/>
            <person name="Shapiro B."/>
        </authorList>
    </citation>
    <scope>NUCLEOTIDE SEQUENCE [LARGE SCALE GENOMIC DNA]</scope>
    <source>
        <strain evidence="1">BTP2013</strain>
        <tissue evidence="1">Blood</tissue>
    </source>
</reference>
<comment type="caution">
    <text evidence="1">The sequence shown here is derived from an EMBL/GenBank/DDBJ whole genome shotgun (WGS) entry which is preliminary data.</text>
</comment>
<keyword evidence="2" id="KW-1185">Reference proteome</keyword>
<protein>
    <submittedName>
        <fullName evidence="1">Uncharacterized protein</fullName>
    </submittedName>
</protein>
<organism evidence="1 2">
    <name type="scientific">Patagioenas fasciata monilis</name>
    <dbReference type="NCBI Taxonomy" id="372326"/>
    <lineage>
        <taxon>Eukaryota</taxon>
        <taxon>Metazoa</taxon>
        <taxon>Chordata</taxon>
        <taxon>Craniata</taxon>
        <taxon>Vertebrata</taxon>
        <taxon>Euteleostomi</taxon>
        <taxon>Archelosauria</taxon>
        <taxon>Archosauria</taxon>
        <taxon>Dinosauria</taxon>
        <taxon>Saurischia</taxon>
        <taxon>Theropoda</taxon>
        <taxon>Coelurosauria</taxon>
        <taxon>Aves</taxon>
        <taxon>Neognathae</taxon>
        <taxon>Neoaves</taxon>
        <taxon>Columbimorphae</taxon>
        <taxon>Columbiformes</taxon>
        <taxon>Columbidae</taxon>
        <taxon>Patagioenas</taxon>
    </lineage>
</organism>
<gene>
    <name evidence="1" type="ORF">AV530_014408</name>
</gene>
<dbReference type="EMBL" id="LSYS01003958">
    <property type="protein sequence ID" value="OPJ81875.1"/>
    <property type="molecule type" value="Genomic_DNA"/>
</dbReference>
<evidence type="ECO:0000313" key="1">
    <source>
        <dbReference type="EMBL" id="OPJ81875.1"/>
    </source>
</evidence>
<dbReference type="Proteomes" id="UP000190648">
    <property type="component" value="Unassembled WGS sequence"/>
</dbReference>
<name>A0A1V4KBW1_PATFA</name>
<dbReference type="AlphaFoldDB" id="A0A1V4KBW1"/>